<gene>
    <name evidence="3" type="ORF">SAMN02745123_01493</name>
</gene>
<accession>A0A1M6RKE6</accession>
<keyword evidence="1" id="KW-0680">Restriction system</keyword>
<proteinExistence type="predicted"/>
<dbReference type="InterPro" id="IPR044946">
    <property type="entry name" value="Restrct_endonuc_typeI_TRD_sf"/>
</dbReference>
<sequence>MSRKVKLGEIAGILNGVPDKQHEPVNNTGTITYNLIQPNHIGALNDIQNTIEIQRQTPIDESYFLRQNDILLKRLNPDTATLIKGDLLNTTFSSNLFVIRVLQGYYPAYIACLLENQGIAWLNGNIVGSVAAIKSISIKALAALDIPVIEYKKQQAIGQMWLLAKRRKRLLSGLIAEDQRLLTAVISSIAAGTREEE</sequence>
<keyword evidence="2" id="KW-0238">DNA-binding</keyword>
<dbReference type="Gene3D" id="3.90.220.20">
    <property type="entry name" value="DNA methylase specificity domains"/>
    <property type="match status" value="1"/>
</dbReference>
<reference evidence="4" key="1">
    <citation type="submission" date="2016-11" db="EMBL/GenBank/DDBJ databases">
        <authorList>
            <person name="Varghese N."/>
            <person name="Submissions S."/>
        </authorList>
    </citation>
    <scope>NUCLEOTIDE SEQUENCE [LARGE SCALE GENOMIC DNA]</scope>
    <source>
        <strain evidence="4">DSM 10349</strain>
    </source>
</reference>
<protein>
    <recommendedName>
        <fullName evidence="5">Type I restriction modification DNA specificity domain-containing protein</fullName>
    </recommendedName>
</protein>
<dbReference type="OrthoDB" id="1807078at2"/>
<dbReference type="SUPFAM" id="SSF116734">
    <property type="entry name" value="DNA methylase specificity domain"/>
    <property type="match status" value="1"/>
</dbReference>
<evidence type="ECO:0000313" key="4">
    <source>
        <dbReference type="Proteomes" id="UP000183997"/>
    </source>
</evidence>
<dbReference type="Proteomes" id="UP000183997">
    <property type="component" value="Unassembled WGS sequence"/>
</dbReference>
<keyword evidence="4" id="KW-1185">Reference proteome</keyword>
<evidence type="ECO:0008006" key="5">
    <source>
        <dbReference type="Google" id="ProtNLM"/>
    </source>
</evidence>
<evidence type="ECO:0000256" key="2">
    <source>
        <dbReference type="ARBA" id="ARBA00023125"/>
    </source>
</evidence>
<dbReference type="RefSeq" id="WP_072912562.1">
    <property type="nucleotide sequence ID" value="NZ_FRAR01000011.1"/>
</dbReference>
<dbReference type="AlphaFoldDB" id="A0A1M6RKE6"/>
<dbReference type="GO" id="GO:0009307">
    <property type="term" value="P:DNA restriction-modification system"/>
    <property type="evidence" value="ECO:0007669"/>
    <property type="project" value="UniProtKB-KW"/>
</dbReference>
<dbReference type="EMBL" id="FRAR01000011">
    <property type="protein sequence ID" value="SHK32906.1"/>
    <property type="molecule type" value="Genomic_DNA"/>
</dbReference>
<dbReference type="GO" id="GO:0003677">
    <property type="term" value="F:DNA binding"/>
    <property type="evidence" value="ECO:0007669"/>
    <property type="project" value="UniProtKB-KW"/>
</dbReference>
<evidence type="ECO:0000313" key="3">
    <source>
        <dbReference type="EMBL" id="SHK32906.1"/>
    </source>
</evidence>
<evidence type="ECO:0000256" key="1">
    <source>
        <dbReference type="ARBA" id="ARBA00022747"/>
    </source>
</evidence>
<dbReference type="STRING" id="1121421.SAMN02745123_01493"/>
<name>A0A1M6RKE6_9FIRM</name>
<organism evidence="3 4">
    <name type="scientific">Desulforamulus aeronauticus DSM 10349</name>
    <dbReference type="NCBI Taxonomy" id="1121421"/>
    <lineage>
        <taxon>Bacteria</taxon>
        <taxon>Bacillati</taxon>
        <taxon>Bacillota</taxon>
        <taxon>Clostridia</taxon>
        <taxon>Eubacteriales</taxon>
        <taxon>Peptococcaceae</taxon>
        <taxon>Desulforamulus</taxon>
    </lineage>
</organism>